<evidence type="ECO:0000313" key="2">
    <source>
        <dbReference type="Proteomes" id="UP000077266"/>
    </source>
</evidence>
<dbReference type="InParanoid" id="A0A165H152"/>
<gene>
    <name evidence="1" type="ORF">EXIGLDRAFT_594953</name>
</gene>
<evidence type="ECO:0000313" key="1">
    <source>
        <dbReference type="EMBL" id="KZV91300.1"/>
    </source>
</evidence>
<dbReference type="AlphaFoldDB" id="A0A165H152"/>
<dbReference type="EMBL" id="KV426030">
    <property type="protein sequence ID" value="KZV91300.1"/>
    <property type="molecule type" value="Genomic_DNA"/>
</dbReference>
<reference evidence="1 2" key="1">
    <citation type="journal article" date="2016" name="Mol. Biol. Evol.">
        <title>Comparative Genomics of Early-Diverging Mushroom-Forming Fungi Provides Insights into the Origins of Lignocellulose Decay Capabilities.</title>
        <authorList>
            <person name="Nagy L.G."/>
            <person name="Riley R."/>
            <person name="Tritt A."/>
            <person name="Adam C."/>
            <person name="Daum C."/>
            <person name="Floudas D."/>
            <person name="Sun H."/>
            <person name="Yadav J.S."/>
            <person name="Pangilinan J."/>
            <person name="Larsson K.H."/>
            <person name="Matsuura K."/>
            <person name="Barry K."/>
            <person name="Labutti K."/>
            <person name="Kuo R."/>
            <person name="Ohm R.A."/>
            <person name="Bhattacharya S.S."/>
            <person name="Shirouzu T."/>
            <person name="Yoshinaga Y."/>
            <person name="Martin F.M."/>
            <person name="Grigoriev I.V."/>
            <person name="Hibbett D.S."/>
        </authorList>
    </citation>
    <scope>NUCLEOTIDE SEQUENCE [LARGE SCALE GENOMIC DNA]</scope>
    <source>
        <strain evidence="1 2">HHB12029</strain>
    </source>
</reference>
<organism evidence="1 2">
    <name type="scientific">Exidia glandulosa HHB12029</name>
    <dbReference type="NCBI Taxonomy" id="1314781"/>
    <lineage>
        <taxon>Eukaryota</taxon>
        <taxon>Fungi</taxon>
        <taxon>Dikarya</taxon>
        <taxon>Basidiomycota</taxon>
        <taxon>Agaricomycotina</taxon>
        <taxon>Agaricomycetes</taxon>
        <taxon>Auriculariales</taxon>
        <taxon>Exidiaceae</taxon>
        <taxon>Exidia</taxon>
    </lineage>
</organism>
<sequence>YNGAADWDKFNEFMHLVYKYNKAAYIAPKRRVGKLQSLLTDKARRFYMGHVAGREERWTIDEVFIELYNYCFPADFRERQRDRFKVYAQLHLNVRDFEAKLRTIAESIGDITPTQFASQFVAGLKSEIRRQLKLDGLSGETHDIETLSDAAQRVE</sequence>
<accession>A0A165H152</accession>
<protein>
    <recommendedName>
        <fullName evidence="3">Retrotransposon gag domain-containing protein</fullName>
    </recommendedName>
</protein>
<feature type="non-terminal residue" evidence="1">
    <location>
        <position position="155"/>
    </location>
</feature>
<evidence type="ECO:0008006" key="3">
    <source>
        <dbReference type="Google" id="ProtNLM"/>
    </source>
</evidence>
<dbReference type="Proteomes" id="UP000077266">
    <property type="component" value="Unassembled WGS sequence"/>
</dbReference>
<name>A0A165H152_EXIGL</name>
<dbReference type="OrthoDB" id="3267748at2759"/>
<proteinExistence type="predicted"/>
<feature type="non-terminal residue" evidence="1">
    <location>
        <position position="1"/>
    </location>
</feature>
<keyword evidence="2" id="KW-1185">Reference proteome</keyword>